<dbReference type="RefSeq" id="WP_058020710.1">
    <property type="nucleotide sequence ID" value="NZ_CP013189.1"/>
</dbReference>
<sequence>MAESSVSNTQTLQPDTLLRIALRLLWRDWRGGELKLLLLAMIMAVTSVTGIALFTDRLQGALLQESANMLAADRVLSSRTQPPREWLQQATERGLDTAEFVSFASMVFSDQSNLLVSVKAVNDSYPLRGDLQVADQPFGVPYVNNDGPARGEVWVESRVLPALGLQIGDVLYVGDGEFTVSQVLVQEPDRQQGGMMESAGPRLLMHLEDVAATNVIQPGSRITYRYLFAGAQVDLDNFAQWLRDESDGQSRLRDVRDESQEVAEALSRAESFLMLGSLFAVILAGIAIALTARRYSERHFDYAAILKTLGCTSNQISAIYFTILALLLLIAVAMGSMFGWLVHELILRLLASVIPVQLPTPSLMPYGVGALTALVCLFAFAMPPLLALKHTSPLRVLRKDLVDAPLSTRLPYLFGIGGALLLIIWYSQDLLITGILVAGVAGVVLVLSALSWLLLRSGSAAGMRAGSAWMLAMSAVRRRRRQSVLQVLVFCLTIMSLLTLALLRTDLIRDWQAQLPEDTPNHFMMNITASQVDGMQNFMSQNNLQSNPFYPMMTAGLLSVNGEMPRNPWDEDDEQQTLTERSAGQDDRADAEAAEGGDEQGRQRVINRQVTWTSLLPPDNQIVAGSWWGEGDVAGQVSVEDDYARRLGVELGDELVFRAGEDQVTVTVTSLRTVRWDNMQPNFFFIFSPGTLDHLGATYLSTMLLVGEQKLMLNDLLRQFPTIVVLEVDAIIQQIQDIIAQVSSAIELIAALVLVAGALVLLACVNATLDERFRENAILRTLGAGRRLILNSLWIEFAFIGLLAGVIATVGAELSLYYLQTEVFQQDFSPHYWVWFVGPVAGTVIISLLGVNATRRVVKTSPLAVLRELSV</sequence>
<keyword evidence="3 7" id="KW-0812">Transmembrane</keyword>
<dbReference type="AlphaFoldDB" id="A0A0S2KAV5"/>
<feature type="domain" description="ABC3 transporter permease C-terminal" evidence="8">
    <location>
        <begin position="276"/>
        <end position="393"/>
    </location>
</feature>
<dbReference type="GO" id="GO:0005886">
    <property type="term" value="C:plasma membrane"/>
    <property type="evidence" value="ECO:0007669"/>
    <property type="project" value="UniProtKB-SubCell"/>
</dbReference>
<reference evidence="9 10" key="1">
    <citation type="submission" date="2015-11" db="EMBL/GenBank/DDBJ databases">
        <authorList>
            <person name="Zhang Y."/>
            <person name="Guo Z."/>
        </authorList>
    </citation>
    <scope>NUCLEOTIDE SEQUENCE [LARGE SCALE GENOMIC DNA]</scope>
    <source>
        <strain evidence="9 10">KCTC 32221</strain>
    </source>
</reference>
<dbReference type="InterPro" id="IPR003838">
    <property type="entry name" value="ABC3_permease_C"/>
</dbReference>
<dbReference type="PANTHER" id="PTHR30287">
    <property type="entry name" value="MEMBRANE COMPONENT OF PREDICTED ABC SUPERFAMILY METABOLITE UPTAKE TRANSPORTER"/>
    <property type="match status" value="1"/>
</dbReference>
<feature type="region of interest" description="Disordered" evidence="6">
    <location>
        <begin position="561"/>
        <end position="604"/>
    </location>
</feature>
<dbReference type="STRING" id="1249552.PS2015_533"/>
<feature type="transmembrane region" description="Helical" evidence="7">
    <location>
        <begin position="748"/>
        <end position="767"/>
    </location>
</feature>
<feature type="transmembrane region" description="Helical" evidence="7">
    <location>
        <begin position="363"/>
        <end position="388"/>
    </location>
</feature>
<dbReference type="EMBL" id="CP013189">
    <property type="protein sequence ID" value="ALO45219.1"/>
    <property type="molecule type" value="Genomic_DNA"/>
</dbReference>
<evidence type="ECO:0000256" key="3">
    <source>
        <dbReference type="ARBA" id="ARBA00022692"/>
    </source>
</evidence>
<feature type="domain" description="ABC3 transporter permease C-terminal" evidence="8">
    <location>
        <begin position="748"/>
        <end position="862"/>
    </location>
</feature>
<feature type="transmembrane region" description="Helical" evidence="7">
    <location>
        <begin position="36"/>
        <end position="54"/>
    </location>
</feature>
<dbReference type="PANTHER" id="PTHR30287:SF1">
    <property type="entry name" value="INNER MEMBRANE PROTEIN"/>
    <property type="match status" value="1"/>
</dbReference>
<comment type="subcellular location">
    <subcellularLocation>
        <location evidence="1">Cell membrane</location>
        <topology evidence="1">Multi-pass membrane protein</topology>
    </subcellularLocation>
</comment>
<keyword evidence="10" id="KW-1185">Reference proteome</keyword>
<name>A0A0S2KAV5_9GAMM</name>
<accession>A0A0S2KAV5</accession>
<organism evidence="9 10">
    <name type="scientific">Pseudohongiella spirulinae</name>
    <dbReference type="NCBI Taxonomy" id="1249552"/>
    <lineage>
        <taxon>Bacteria</taxon>
        <taxon>Pseudomonadati</taxon>
        <taxon>Pseudomonadota</taxon>
        <taxon>Gammaproteobacteria</taxon>
        <taxon>Pseudomonadales</taxon>
        <taxon>Pseudohongiellaceae</taxon>
        <taxon>Pseudohongiella</taxon>
    </lineage>
</organism>
<keyword evidence="4 7" id="KW-1133">Transmembrane helix</keyword>
<protein>
    <submittedName>
        <fullName evidence="9">Permease</fullName>
    </submittedName>
</protein>
<gene>
    <name evidence="9" type="ORF">PS2015_533</name>
</gene>
<evidence type="ECO:0000313" key="10">
    <source>
        <dbReference type="Proteomes" id="UP000065641"/>
    </source>
</evidence>
<feature type="transmembrane region" description="Helical" evidence="7">
    <location>
        <begin position="432"/>
        <end position="455"/>
    </location>
</feature>
<dbReference type="Pfam" id="PF02687">
    <property type="entry name" value="FtsX"/>
    <property type="match status" value="2"/>
</dbReference>
<evidence type="ECO:0000256" key="1">
    <source>
        <dbReference type="ARBA" id="ARBA00004651"/>
    </source>
</evidence>
<proteinExistence type="predicted"/>
<feature type="transmembrane region" description="Helical" evidence="7">
    <location>
        <begin position="832"/>
        <end position="851"/>
    </location>
</feature>
<keyword evidence="5 7" id="KW-0472">Membrane</keyword>
<evidence type="ECO:0000313" key="9">
    <source>
        <dbReference type="EMBL" id="ALO45219.1"/>
    </source>
</evidence>
<evidence type="ECO:0000256" key="5">
    <source>
        <dbReference type="ARBA" id="ARBA00023136"/>
    </source>
</evidence>
<dbReference type="Proteomes" id="UP000065641">
    <property type="component" value="Chromosome"/>
</dbReference>
<evidence type="ECO:0000256" key="7">
    <source>
        <dbReference type="SAM" id="Phobius"/>
    </source>
</evidence>
<feature type="transmembrane region" description="Helical" evidence="7">
    <location>
        <begin position="409"/>
        <end position="426"/>
    </location>
</feature>
<dbReference type="PATRIC" id="fig|1249552.3.peg.539"/>
<evidence type="ECO:0000256" key="4">
    <source>
        <dbReference type="ARBA" id="ARBA00022989"/>
    </source>
</evidence>
<dbReference type="KEGG" id="pspi:PS2015_533"/>
<feature type="transmembrane region" description="Helical" evidence="7">
    <location>
        <begin position="483"/>
        <end position="503"/>
    </location>
</feature>
<evidence type="ECO:0000256" key="6">
    <source>
        <dbReference type="SAM" id="MobiDB-lite"/>
    </source>
</evidence>
<feature type="transmembrane region" description="Helical" evidence="7">
    <location>
        <begin position="318"/>
        <end position="343"/>
    </location>
</feature>
<feature type="transmembrane region" description="Helical" evidence="7">
    <location>
        <begin position="272"/>
        <end position="292"/>
    </location>
</feature>
<feature type="transmembrane region" description="Helical" evidence="7">
    <location>
        <begin position="788"/>
        <end position="812"/>
    </location>
</feature>
<evidence type="ECO:0000256" key="2">
    <source>
        <dbReference type="ARBA" id="ARBA00022475"/>
    </source>
</evidence>
<dbReference type="InterPro" id="IPR038766">
    <property type="entry name" value="Membrane_comp_ABC_pdt"/>
</dbReference>
<keyword evidence="2" id="KW-1003">Cell membrane</keyword>
<evidence type="ECO:0000259" key="8">
    <source>
        <dbReference type="Pfam" id="PF02687"/>
    </source>
</evidence>